<keyword evidence="3" id="KW-1185">Reference proteome</keyword>
<dbReference type="SUPFAM" id="SSF82771">
    <property type="entry name" value="GIY-YIG endonuclease"/>
    <property type="match status" value="1"/>
</dbReference>
<feature type="domain" description="GIY-YIG" evidence="1">
    <location>
        <begin position="1"/>
        <end position="88"/>
    </location>
</feature>
<dbReference type="NCBIfam" id="TIGR01453">
    <property type="entry name" value="grpIintron_endo"/>
    <property type="match status" value="1"/>
</dbReference>
<evidence type="ECO:0000313" key="2">
    <source>
        <dbReference type="EMBL" id="NMW85484.1"/>
    </source>
</evidence>
<accession>A0A848RMX4</accession>
<dbReference type="InterPro" id="IPR006350">
    <property type="entry name" value="Intron_endoG1"/>
</dbReference>
<dbReference type="Gene3D" id="3.40.1440.10">
    <property type="entry name" value="GIY-YIG endonuclease"/>
    <property type="match status" value="1"/>
</dbReference>
<evidence type="ECO:0000259" key="1">
    <source>
        <dbReference type="PROSITE" id="PS50164"/>
    </source>
</evidence>
<evidence type="ECO:0000313" key="3">
    <source>
        <dbReference type="Proteomes" id="UP000568273"/>
    </source>
</evidence>
<dbReference type="SMART" id="SM00465">
    <property type="entry name" value="GIYc"/>
    <property type="match status" value="1"/>
</dbReference>
<protein>
    <submittedName>
        <fullName evidence="2">GIY-YIG nuclease family protein</fullName>
    </submittedName>
</protein>
<reference evidence="2" key="1">
    <citation type="submission" date="2020-04" db="EMBL/GenBank/DDBJ databases">
        <title>Peptoniphilus sp. nov. isolated from swine feces.</title>
        <authorList>
            <person name="Ryu S.W."/>
        </authorList>
    </citation>
    <scope>NUCLEOTIDE SEQUENCE [LARGE SCALE GENOMIC DNA]</scope>
    <source>
        <strain evidence="2">AGMB00490</strain>
    </source>
</reference>
<dbReference type="CDD" id="cd10437">
    <property type="entry name" value="GIY-YIG_HE_I-TevI_like"/>
    <property type="match status" value="1"/>
</dbReference>
<dbReference type="InterPro" id="IPR035901">
    <property type="entry name" value="GIY-YIG_endonuc_sf"/>
</dbReference>
<dbReference type="GO" id="GO:0004519">
    <property type="term" value="F:endonuclease activity"/>
    <property type="evidence" value="ECO:0007669"/>
    <property type="project" value="InterPro"/>
</dbReference>
<dbReference type="AlphaFoldDB" id="A0A848RMX4"/>
<dbReference type="PROSITE" id="PS50164">
    <property type="entry name" value="GIY_YIG"/>
    <property type="match status" value="1"/>
</dbReference>
<comment type="caution">
    <text evidence="2">The sequence shown here is derived from an EMBL/GenBank/DDBJ whole genome shotgun (WGS) entry which is preliminary data.</text>
</comment>
<sequence length="318" mass="37518">MIGTIYKIVNKTNGKIYIGQTIQNFSKRVRSHKSHLKCGVHHNSLLQRVYDKYGIGIFEFQVIEKCDVDLLDEREKYWIEYYKTTDRKFGYNFESGGNVNKKHHQETIEKFIENSRGKNNKLTPNEVKTIKQLIIDKESITEISKKFGVSVDCISKIKSLKNWSYVAPELNDEMVQTDTSRNIKMMTDEEKKECRKLILEGESVFNLSIHYEIPYKRFCKIFQKEIGFMNNDRLEAESKALDMFFKNFTIEEILEETNLTYAQYKRITKGQVEKRRLNNILYVGEEVKKGKTNIELAKELNVNRCTISVYRKEYSKIS</sequence>
<dbReference type="Pfam" id="PF01541">
    <property type="entry name" value="GIY-YIG"/>
    <property type="match status" value="1"/>
</dbReference>
<proteinExistence type="predicted"/>
<name>A0A848RMX4_9FIRM</name>
<dbReference type="EMBL" id="JABDSR010000008">
    <property type="protein sequence ID" value="NMW85484.1"/>
    <property type="molecule type" value="Genomic_DNA"/>
</dbReference>
<organism evidence="2 3">
    <name type="scientific">Peptoniphilus faecalis</name>
    <dbReference type="NCBI Taxonomy" id="2731255"/>
    <lineage>
        <taxon>Bacteria</taxon>
        <taxon>Bacillati</taxon>
        <taxon>Bacillota</taxon>
        <taxon>Tissierellia</taxon>
        <taxon>Tissierellales</taxon>
        <taxon>Peptoniphilaceae</taxon>
        <taxon>Peptoniphilus</taxon>
    </lineage>
</organism>
<dbReference type="RefSeq" id="WP_169969539.1">
    <property type="nucleotide sequence ID" value="NZ_JABDSR010000008.1"/>
</dbReference>
<dbReference type="Proteomes" id="UP000568273">
    <property type="component" value="Unassembled WGS sequence"/>
</dbReference>
<gene>
    <name evidence="2" type="ORF">HKO22_07030</name>
</gene>
<dbReference type="InterPro" id="IPR000305">
    <property type="entry name" value="GIY-YIG_endonuc"/>
</dbReference>